<dbReference type="AlphaFoldDB" id="A0AAQ3JKZ9"/>
<dbReference type="InterPro" id="IPR000719">
    <property type="entry name" value="Prot_kinase_dom"/>
</dbReference>
<proteinExistence type="predicted"/>
<accession>A0AAQ3JKZ9</accession>
<dbReference type="PROSITE" id="PS50011">
    <property type="entry name" value="PROTEIN_KINASE_DOM"/>
    <property type="match status" value="1"/>
</dbReference>
<evidence type="ECO:0000256" key="2">
    <source>
        <dbReference type="ARBA" id="ARBA00022527"/>
    </source>
</evidence>
<feature type="signal peptide" evidence="15">
    <location>
        <begin position="1"/>
        <end position="23"/>
    </location>
</feature>
<evidence type="ECO:0000256" key="1">
    <source>
        <dbReference type="ARBA" id="ARBA00004167"/>
    </source>
</evidence>
<organism evidence="17 18">
    <name type="scientific">Canna indica</name>
    <name type="common">Indian-shot</name>
    <dbReference type="NCBI Taxonomy" id="4628"/>
    <lineage>
        <taxon>Eukaryota</taxon>
        <taxon>Viridiplantae</taxon>
        <taxon>Streptophyta</taxon>
        <taxon>Embryophyta</taxon>
        <taxon>Tracheophyta</taxon>
        <taxon>Spermatophyta</taxon>
        <taxon>Magnoliopsida</taxon>
        <taxon>Liliopsida</taxon>
        <taxon>Zingiberales</taxon>
        <taxon>Cannaceae</taxon>
        <taxon>Canna</taxon>
    </lineage>
</organism>
<gene>
    <name evidence="17" type="ORF">Cni_G00359</name>
</gene>
<keyword evidence="10 14" id="KW-0472">Membrane</keyword>
<feature type="region of interest" description="Disordered" evidence="13">
    <location>
        <begin position="607"/>
        <end position="660"/>
    </location>
</feature>
<dbReference type="GO" id="GO:0004674">
    <property type="term" value="F:protein serine/threonine kinase activity"/>
    <property type="evidence" value="ECO:0007669"/>
    <property type="project" value="UniProtKB-KW"/>
</dbReference>
<dbReference type="Gene3D" id="3.30.200.20">
    <property type="entry name" value="Phosphorylase Kinase, domain 1"/>
    <property type="match status" value="1"/>
</dbReference>
<evidence type="ECO:0000313" key="18">
    <source>
        <dbReference type="Proteomes" id="UP001327560"/>
    </source>
</evidence>
<evidence type="ECO:0000256" key="10">
    <source>
        <dbReference type="ARBA" id="ARBA00023136"/>
    </source>
</evidence>
<dbReference type="InterPro" id="IPR001245">
    <property type="entry name" value="Ser-Thr/Tyr_kinase_cat_dom"/>
</dbReference>
<keyword evidence="17" id="KW-0675">Receptor</keyword>
<name>A0AAQ3JKZ9_9LILI</name>
<dbReference type="EMBL" id="CP136890">
    <property type="protein sequence ID" value="WOK91668.1"/>
    <property type="molecule type" value="Genomic_DNA"/>
</dbReference>
<dbReference type="SUPFAM" id="SSF56112">
    <property type="entry name" value="Protein kinase-like (PK-like)"/>
    <property type="match status" value="1"/>
</dbReference>
<evidence type="ECO:0000256" key="14">
    <source>
        <dbReference type="SAM" id="Phobius"/>
    </source>
</evidence>
<dbReference type="Gene3D" id="1.10.510.10">
    <property type="entry name" value="Transferase(Phosphotransferase) domain 1"/>
    <property type="match status" value="1"/>
</dbReference>
<evidence type="ECO:0000256" key="7">
    <source>
        <dbReference type="ARBA" id="ARBA00022777"/>
    </source>
</evidence>
<evidence type="ECO:0000256" key="3">
    <source>
        <dbReference type="ARBA" id="ARBA00022679"/>
    </source>
</evidence>
<dbReference type="InterPro" id="IPR011009">
    <property type="entry name" value="Kinase-like_dom_sf"/>
</dbReference>
<dbReference type="SMART" id="SM00220">
    <property type="entry name" value="S_TKc"/>
    <property type="match status" value="1"/>
</dbReference>
<evidence type="ECO:0000256" key="8">
    <source>
        <dbReference type="ARBA" id="ARBA00022840"/>
    </source>
</evidence>
<feature type="binding site" evidence="12">
    <location>
        <position position="354"/>
    </location>
    <ligand>
        <name>ATP</name>
        <dbReference type="ChEBI" id="CHEBI:30616"/>
    </ligand>
</feature>
<reference evidence="17 18" key="1">
    <citation type="submission" date="2023-10" db="EMBL/GenBank/DDBJ databases">
        <title>Chromosome-scale genome assembly provides insights into flower coloration mechanisms of Canna indica.</title>
        <authorList>
            <person name="Li C."/>
        </authorList>
    </citation>
    <scope>NUCLEOTIDE SEQUENCE [LARGE SCALE GENOMIC DNA]</scope>
    <source>
        <tissue evidence="17">Flower</tissue>
    </source>
</reference>
<dbReference type="PROSITE" id="PS00107">
    <property type="entry name" value="PROTEIN_KINASE_ATP"/>
    <property type="match status" value="1"/>
</dbReference>
<keyword evidence="5 15" id="KW-0732">Signal</keyword>
<keyword evidence="3" id="KW-0808">Transferase</keyword>
<feature type="compositionally biased region" description="Basic and acidic residues" evidence="13">
    <location>
        <begin position="618"/>
        <end position="632"/>
    </location>
</feature>
<dbReference type="Pfam" id="PF07714">
    <property type="entry name" value="PK_Tyr_Ser-Thr"/>
    <property type="match status" value="1"/>
</dbReference>
<evidence type="ECO:0000256" key="11">
    <source>
        <dbReference type="ARBA" id="ARBA00023180"/>
    </source>
</evidence>
<dbReference type="PANTHER" id="PTHR46008:SF62">
    <property type="entry name" value="PROTEIN KINASE DOMAIN-CONTAINING PROTEIN"/>
    <property type="match status" value="1"/>
</dbReference>
<comment type="subcellular location">
    <subcellularLocation>
        <location evidence="1">Membrane</location>
        <topology evidence="1">Single-pass membrane protein</topology>
    </subcellularLocation>
</comment>
<dbReference type="FunFam" id="1.10.510.10:FF:000161">
    <property type="entry name" value="Wall-associated receptor kinase-like 20"/>
    <property type="match status" value="1"/>
</dbReference>
<dbReference type="GO" id="GO:0005524">
    <property type="term" value="F:ATP binding"/>
    <property type="evidence" value="ECO:0007669"/>
    <property type="project" value="UniProtKB-UniRule"/>
</dbReference>
<dbReference type="InterPro" id="IPR017441">
    <property type="entry name" value="Protein_kinase_ATP_BS"/>
</dbReference>
<evidence type="ECO:0000256" key="13">
    <source>
        <dbReference type="SAM" id="MobiDB-lite"/>
    </source>
</evidence>
<evidence type="ECO:0000256" key="15">
    <source>
        <dbReference type="SAM" id="SignalP"/>
    </source>
</evidence>
<keyword evidence="11" id="KW-0325">Glycoprotein</keyword>
<sequence>MISARQNLFFLIFSFELALFCASQRVFGCNNTCGSTTVSFPFGFSDDCPIPLNCSATGEVQLRGYRIINFTSGAIILDVPPACNRPAAAANELIWNRNYAMTSSNALFMLGCSRTTASPACSISTEIVSRRLNLSRCGLSGDISCFSSGKLEEFLAPAYSRAVAADCQFFFEPVRDGRDALGQPSLVFSSAEIGWWLNGECRCAANAECEHVAVPGTASGSAGFRCSCNEGFVGDGFADGAGCMKAEKFSASNVCGDRSKLGVLLGGVAAGASLLLVLVLFCHRLRRYLSTTISKEEQTAKCLISQTSSAVSIYSHRDVERATSNFSDASKLGAGAYATVYIGKFPNTGLVAIKRLRHPDNDHFERVINEVKLISSVSHPNLVHLLGCCIDGGEHILVYEFMPNGTLSQHLRRERGDGLSWPARVSIAADTAKAIVYLHTAVQPPIYHRDIKSSNILLDYDLRPKLADFGLSRTGIMAELSHISTAPQGTPGYVDPQYHQNFHLSDRSDVYSFGVVLVEMMTAMKVVDFCRAPGEVNLASLASEAIRKGMVEDIVDPFIKEKWDGRTKASVQRVAELAFRCLAFHSDARPAMAEVAGELERISKEEFCSSDQSGSTLGEERQEESNSTRLMEKSLVASSDSAQNQWPSEHSCSSNGSSGN</sequence>
<evidence type="ECO:0000256" key="12">
    <source>
        <dbReference type="PROSITE-ProRule" id="PRU10141"/>
    </source>
</evidence>
<evidence type="ECO:0000256" key="5">
    <source>
        <dbReference type="ARBA" id="ARBA00022729"/>
    </source>
</evidence>
<feature type="compositionally biased region" description="Low complexity" evidence="13">
    <location>
        <begin position="651"/>
        <end position="660"/>
    </location>
</feature>
<dbReference type="Gene3D" id="2.10.25.10">
    <property type="entry name" value="Laminin"/>
    <property type="match status" value="1"/>
</dbReference>
<dbReference type="InterPro" id="IPR008271">
    <property type="entry name" value="Ser/Thr_kinase_AS"/>
</dbReference>
<dbReference type="Proteomes" id="UP001327560">
    <property type="component" value="Chromosome 1"/>
</dbReference>
<dbReference type="PROSITE" id="PS00108">
    <property type="entry name" value="PROTEIN_KINASE_ST"/>
    <property type="match status" value="1"/>
</dbReference>
<keyword evidence="18" id="KW-1185">Reference proteome</keyword>
<keyword evidence="2" id="KW-0723">Serine/threonine-protein kinase</keyword>
<dbReference type="GO" id="GO:0005886">
    <property type="term" value="C:plasma membrane"/>
    <property type="evidence" value="ECO:0007669"/>
    <property type="project" value="UniProtKB-ARBA"/>
</dbReference>
<evidence type="ECO:0000259" key="16">
    <source>
        <dbReference type="PROSITE" id="PS50011"/>
    </source>
</evidence>
<evidence type="ECO:0000256" key="4">
    <source>
        <dbReference type="ARBA" id="ARBA00022692"/>
    </source>
</evidence>
<feature type="compositionally biased region" description="Polar residues" evidence="13">
    <location>
        <begin position="636"/>
        <end position="650"/>
    </location>
</feature>
<keyword evidence="4 14" id="KW-0812">Transmembrane</keyword>
<evidence type="ECO:0000256" key="6">
    <source>
        <dbReference type="ARBA" id="ARBA00022741"/>
    </source>
</evidence>
<evidence type="ECO:0000256" key="9">
    <source>
        <dbReference type="ARBA" id="ARBA00022989"/>
    </source>
</evidence>
<keyword evidence="6 12" id="KW-0547">Nucleotide-binding</keyword>
<protein>
    <submittedName>
        <fullName evidence="17">Wall-associated receptor kinase-like 14</fullName>
    </submittedName>
</protein>
<keyword evidence="7 17" id="KW-0418">Kinase</keyword>
<dbReference type="PANTHER" id="PTHR46008">
    <property type="entry name" value="LEAF RUST 10 DISEASE-RESISTANCE LOCUS RECEPTOR-LIKE PROTEIN KINASE-LIKE 1.4"/>
    <property type="match status" value="1"/>
</dbReference>
<feature type="chain" id="PRO_5043007343" evidence="15">
    <location>
        <begin position="24"/>
        <end position="660"/>
    </location>
</feature>
<feature type="transmembrane region" description="Helical" evidence="14">
    <location>
        <begin position="261"/>
        <end position="281"/>
    </location>
</feature>
<keyword evidence="8 12" id="KW-0067">ATP-binding</keyword>
<feature type="domain" description="Protein kinase" evidence="16">
    <location>
        <begin position="326"/>
        <end position="608"/>
    </location>
</feature>
<evidence type="ECO:0000313" key="17">
    <source>
        <dbReference type="EMBL" id="WOK91668.1"/>
    </source>
</evidence>
<keyword evidence="9 14" id="KW-1133">Transmembrane helix</keyword>